<dbReference type="Pfam" id="PF10412">
    <property type="entry name" value="TrwB_AAD_bind"/>
    <property type="match status" value="1"/>
</dbReference>
<dbReference type="NCBIfam" id="TIGR04272">
    <property type="entry name" value="cxxc_cxxc_Mbark"/>
    <property type="match status" value="1"/>
</dbReference>
<dbReference type="InterPro" id="IPR027417">
    <property type="entry name" value="P-loop_NTPase"/>
</dbReference>
<comment type="caution">
    <text evidence="4">The sequence shown here is derived from an EMBL/GenBank/DDBJ whole genome shotgun (WGS) entry which is preliminary data.</text>
</comment>
<reference evidence="5" key="1">
    <citation type="submission" date="2017-09" db="EMBL/GenBank/DDBJ databases">
        <title>Depth-based differentiation of microbial function through sediment-hosted aquifers and enrichment of novel symbionts in the deep terrestrial subsurface.</title>
        <authorList>
            <person name="Probst A.J."/>
            <person name="Ladd B."/>
            <person name="Jarett J.K."/>
            <person name="Geller-Mcgrath D.E."/>
            <person name="Sieber C.M.K."/>
            <person name="Emerson J.B."/>
            <person name="Anantharaman K."/>
            <person name="Thomas B.C."/>
            <person name="Malmstrom R."/>
            <person name="Stieglmeier M."/>
            <person name="Klingl A."/>
            <person name="Woyke T."/>
            <person name="Ryan C.M."/>
            <person name="Banfield J.F."/>
        </authorList>
    </citation>
    <scope>NUCLEOTIDE SEQUENCE [LARGE SCALE GENOMIC DNA]</scope>
</reference>
<dbReference type="InterPro" id="IPR051162">
    <property type="entry name" value="T4SS_component"/>
</dbReference>
<dbReference type="PANTHER" id="PTHR30121">
    <property type="entry name" value="UNCHARACTERIZED PROTEIN YJGR-RELATED"/>
    <property type="match status" value="1"/>
</dbReference>
<organism evidence="4 5">
    <name type="scientific">Candidatus Tagabacteria bacterium CG09_land_8_20_14_0_10_41_14</name>
    <dbReference type="NCBI Taxonomy" id="1975021"/>
    <lineage>
        <taxon>Bacteria</taxon>
        <taxon>Candidatus Tagaibacteriota</taxon>
    </lineage>
</organism>
<dbReference type="Pfam" id="PF23477">
    <property type="entry name" value="zf_Tbcl_2"/>
    <property type="match status" value="1"/>
</dbReference>
<dbReference type="InterPro" id="IPR019476">
    <property type="entry name" value="T4SS_TraD_DNA-bd"/>
</dbReference>
<dbReference type="SUPFAM" id="SSF52540">
    <property type="entry name" value="P-loop containing nucleoside triphosphate hydrolases"/>
    <property type="match status" value="1"/>
</dbReference>
<dbReference type="PANTHER" id="PTHR30121:SF11">
    <property type="entry name" value="AAA+ ATPASE DOMAIN-CONTAINING PROTEIN"/>
    <property type="match status" value="1"/>
</dbReference>
<dbReference type="CDD" id="cd01127">
    <property type="entry name" value="TrwB_TraG_TraD_VirD4"/>
    <property type="match status" value="1"/>
</dbReference>
<dbReference type="Gene3D" id="3.40.50.300">
    <property type="entry name" value="P-loop containing nucleotide triphosphate hydrolases"/>
    <property type="match status" value="2"/>
</dbReference>
<accession>A0A2H0WLZ9</accession>
<protein>
    <submittedName>
        <fullName evidence="4">Uncharacterized protein</fullName>
    </submittedName>
</protein>
<name>A0A2H0WLZ9_9BACT</name>
<feature type="domain" description="CxxC-x17-CxxC" evidence="3">
    <location>
        <begin position="447"/>
        <end position="475"/>
    </location>
</feature>
<evidence type="ECO:0000259" key="3">
    <source>
        <dbReference type="Pfam" id="PF23477"/>
    </source>
</evidence>
<dbReference type="AlphaFoldDB" id="A0A2H0WLZ9"/>
<evidence type="ECO:0000313" key="4">
    <source>
        <dbReference type="EMBL" id="PIS13681.1"/>
    </source>
</evidence>
<proteinExistence type="predicted"/>
<sequence>MSENNKVYFAQTNFRNQRTPFGIKQTDRTKHMYVIGKTGMGKTTLLENMAVQDIRNGEGLGIIDPHGSFAEKMLDYIPEERVKDVIYLNPADTDYPIAFNIMEDVNPEQRHLVASGLMGVFKKMWPDVWSARMEYILNNCILALLEYPNATLLGVNRMLADKEYRKEVVSNVQDPVIKAFWEQEFAKYTERFAAEATPAIQNKVGQFTSNPVIRNIIGQPKSSFDFRKVMDERKIVIMNLSKGKIGELNSQLIGAMLITKIYLAAMSRALNTAQEFPDFYLYVDEFQNFATESFRDILSEARKYGLALILAHQYITQMEESVRDAVFGNVGTHLVFRVGPADAEVLEKEFAPEFMADDIVNLGFASIYLKLSIDGVPSRPFSAGTLPPIERASESKRGEVLEFSRKIYCGIKEEVENQIGKWHKPISSAGVLDNKKKPEDAEKESPQLFEAACSVCGKKILVPFKPDGKRPIFCQKHRSYLFDDEIKQEKEEGLSLRNLSQRTTQFRKEPHVRKSKSTPDFKGLRELLEEAGVKKSNNEEQKKEKKLNSGESIKF</sequence>
<evidence type="ECO:0000256" key="1">
    <source>
        <dbReference type="SAM" id="MobiDB-lite"/>
    </source>
</evidence>
<feature type="compositionally biased region" description="Basic and acidic residues" evidence="1">
    <location>
        <begin position="517"/>
        <end position="555"/>
    </location>
</feature>
<feature type="region of interest" description="Disordered" evidence="1">
    <location>
        <begin position="493"/>
        <end position="555"/>
    </location>
</feature>
<dbReference type="EMBL" id="PEZL01000006">
    <property type="protein sequence ID" value="PIS13681.1"/>
    <property type="molecule type" value="Genomic_DNA"/>
</dbReference>
<evidence type="ECO:0000259" key="2">
    <source>
        <dbReference type="Pfam" id="PF10412"/>
    </source>
</evidence>
<evidence type="ECO:0000313" key="5">
    <source>
        <dbReference type="Proteomes" id="UP000230353"/>
    </source>
</evidence>
<feature type="domain" description="Type IV secretion system coupling protein TraD DNA-binding" evidence="2">
    <location>
        <begin position="25"/>
        <end position="342"/>
    </location>
</feature>
<dbReference type="InterPro" id="IPR026363">
    <property type="entry name" value="CxxC-x17-CxxC_dom"/>
</dbReference>
<dbReference type="Proteomes" id="UP000230353">
    <property type="component" value="Unassembled WGS sequence"/>
</dbReference>
<gene>
    <name evidence="4" type="ORF">COT67_00475</name>
</gene>